<protein>
    <submittedName>
        <fullName evidence="1">Uncharacterized protein</fullName>
    </submittedName>
</protein>
<dbReference type="EMBL" id="VDEP01000477">
    <property type="protein sequence ID" value="KAA1072725.1"/>
    <property type="molecule type" value="Genomic_DNA"/>
</dbReference>
<sequence length="74" mass="8147">MAKHSNSIWTLLRTWGCETIGTLRLKLPSPEPRAKPKTLQPIKSYCPRPLKCTGSAIIRALTSLSAPTSPITIF</sequence>
<dbReference type="AlphaFoldDB" id="A0A5B0M7L4"/>
<name>A0A5B0M7L4_PUCGR</name>
<proteinExistence type="predicted"/>
<evidence type="ECO:0000313" key="1">
    <source>
        <dbReference type="EMBL" id="KAA1072725.1"/>
    </source>
</evidence>
<evidence type="ECO:0000313" key="2">
    <source>
        <dbReference type="Proteomes" id="UP000325313"/>
    </source>
</evidence>
<dbReference type="Proteomes" id="UP000325313">
    <property type="component" value="Unassembled WGS sequence"/>
</dbReference>
<comment type="caution">
    <text evidence="1">The sequence shown here is derived from an EMBL/GenBank/DDBJ whole genome shotgun (WGS) entry which is preliminary data.</text>
</comment>
<accession>A0A5B0M7L4</accession>
<reference evidence="1 2" key="1">
    <citation type="submission" date="2019-05" db="EMBL/GenBank/DDBJ databases">
        <title>Emergence of the Ug99 lineage of the wheat stem rust pathogen through somatic hybridization.</title>
        <authorList>
            <person name="Li F."/>
            <person name="Upadhyaya N.M."/>
            <person name="Sperschneider J."/>
            <person name="Matny O."/>
            <person name="Nguyen-Phuc H."/>
            <person name="Mago R."/>
            <person name="Raley C."/>
            <person name="Miller M.E."/>
            <person name="Silverstein K.A.T."/>
            <person name="Henningsen E."/>
            <person name="Hirsch C.D."/>
            <person name="Visser B."/>
            <person name="Pretorius Z.A."/>
            <person name="Steffenson B.J."/>
            <person name="Schwessinger B."/>
            <person name="Dodds P.N."/>
            <person name="Figueroa M."/>
        </authorList>
    </citation>
    <scope>NUCLEOTIDE SEQUENCE [LARGE SCALE GENOMIC DNA]</scope>
    <source>
        <strain evidence="1 2">Ug99</strain>
    </source>
</reference>
<organism evidence="1 2">
    <name type="scientific">Puccinia graminis f. sp. tritici</name>
    <dbReference type="NCBI Taxonomy" id="56615"/>
    <lineage>
        <taxon>Eukaryota</taxon>
        <taxon>Fungi</taxon>
        <taxon>Dikarya</taxon>
        <taxon>Basidiomycota</taxon>
        <taxon>Pucciniomycotina</taxon>
        <taxon>Pucciniomycetes</taxon>
        <taxon>Pucciniales</taxon>
        <taxon>Pucciniaceae</taxon>
        <taxon>Puccinia</taxon>
    </lineage>
</organism>
<gene>
    <name evidence="1" type="ORF">PGTUg99_022867</name>
</gene>